<keyword evidence="2 7" id="KW-0150">Chloroplast</keyword>
<dbReference type="GO" id="GO:0009765">
    <property type="term" value="P:photosynthesis, light harvesting"/>
    <property type="evidence" value="ECO:0007669"/>
    <property type="project" value="InterPro"/>
</dbReference>
<feature type="binding site" evidence="6">
    <location>
        <position position="138"/>
    </location>
    <ligand>
        <name>chlorophyll a</name>
        <dbReference type="ChEBI" id="CHEBI:58416"/>
        <label>1</label>
    </ligand>
</feature>
<keyword evidence="1 6" id="KW-0148">Chlorophyll</keyword>
<feature type="binding site" description="axial binding residue" evidence="6">
    <location>
        <position position="197"/>
    </location>
    <ligand>
        <name>chlorophyll b</name>
        <dbReference type="ChEBI" id="CHEBI:61721"/>
        <label>1</label>
    </ligand>
    <ligandPart>
        <name>Mg</name>
        <dbReference type="ChEBI" id="CHEBI:25107"/>
    </ligandPart>
</feature>
<evidence type="ECO:0000256" key="7">
    <source>
        <dbReference type="RuleBase" id="RU363080"/>
    </source>
</evidence>
<evidence type="ECO:0000256" key="3">
    <source>
        <dbReference type="ARBA" id="ARBA00022531"/>
    </source>
</evidence>
<feature type="binding site" evidence="6">
    <location>
        <position position="235"/>
    </location>
    <ligand>
        <name>chlorophyll a</name>
        <dbReference type="ChEBI" id="CHEBI:58416"/>
        <label>1</label>
    </ligand>
</feature>
<comment type="function">
    <text evidence="7">The light-harvesting complex (LHC) functions as a light receptor, it captures and delivers excitation energy to photosystems with which it is closely associated.</text>
</comment>
<feature type="binding site" evidence="6">
    <location>
        <position position="252"/>
    </location>
    <ligand>
        <name>chlorophyll a</name>
        <dbReference type="ChEBI" id="CHEBI:58416"/>
        <label>1</label>
    </ligand>
</feature>
<dbReference type="GO" id="GO:0009523">
    <property type="term" value="C:photosystem II"/>
    <property type="evidence" value="ECO:0007669"/>
    <property type="project" value="UniProtKB-KW"/>
</dbReference>
<dbReference type="GO" id="GO:0009522">
    <property type="term" value="C:photosystem I"/>
    <property type="evidence" value="ECO:0007669"/>
    <property type="project" value="UniProtKB-KW"/>
</dbReference>
<reference evidence="8" key="1">
    <citation type="submission" date="2021-01" db="EMBL/GenBank/DDBJ databases">
        <authorList>
            <person name="Corre E."/>
            <person name="Pelletier E."/>
            <person name="Niang G."/>
            <person name="Scheremetjew M."/>
            <person name="Finn R."/>
            <person name="Kale V."/>
            <person name="Holt S."/>
            <person name="Cochrane G."/>
            <person name="Meng A."/>
            <person name="Brown T."/>
            <person name="Cohen L."/>
        </authorList>
    </citation>
    <scope>NUCLEOTIDE SEQUENCE</scope>
    <source>
        <strain evidence="8">RCC927</strain>
    </source>
</reference>
<evidence type="ECO:0000256" key="6">
    <source>
        <dbReference type="PIRSR" id="PIRSR601344-1"/>
    </source>
</evidence>
<gene>
    <name evidence="8" type="ORF">PSIN1315_LOCUS7213</name>
</gene>
<dbReference type="EMBL" id="HBHY01011174">
    <property type="protein sequence ID" value="CAE0139071.1"/>
    <property type="molecule type" value="Transcribed_RNA"/>
</dbReference>
<dbReference type="InterPro" id="IPR022796">
    <property type="entry name" value="Chloroa_b-bind"/>
</dbReference>
<name>A0A7S3BLU5_9VIRI</name>
<keyword evidence="4 7" id="KW-0934">Plastid</keyword>
<comment type="similarity">
    <text evidence="7">Belongs to the light-harvesting chlorophyll a/b-binding (LHC) protein family.</text>
</comment>
<dbReference type="Pfam" id="PF00504">
    <property type="entry name" value="Chloroa_b-bind"/>
    <property type="match status" value="1"/>
</dbReference>
<dbReference type="InterPro" id="IPR001344">
    <property type="entry name" value="Chloro_AB-bd_pln"/>
</dbReference>
<dbReference type="AlphaFoldDB" id="A0A7S3BLU5"/>
<dbReference type="PANTHER" id="PTHR21649">
    <property type="entry name" value="CHLOROPHYLL A/B BINDING PROTEIN"/>
    <property type="match status" value="1"/>
</dbReference>
<keyword evidence="7" id="KW-0603">Photosystem I</keyword>
<protein>
    <recommendedName>
        <fullName evidence="7">Chlorophyll a-b binding protein, chloroplastic</fullName>
    </recommendedName>
</protein>
<evidence type="ECO:0000313" key="8">
    <source>
        <dbReference type="EMBL" id="CAE0139071.1"/>
    </source>
</evidence>
<organism evidence="8">
    <name type="scientific">Prasinoderma singulare</name>
    <dbReference type="NCBI Taxonomy" id="676789"/>
    <lineage>
        <taxon>Eukaryota</taxon>
        <taxon>Viridiplantae</taxon>
        <taxon>Prasinodermophyta</taxon>
        <taxon>Prasinodermophyceae</taxon>
        <taxon>Prasinodermales</taxon>
        <taxon>Prasinodermaceae</taxon>
        <taxon>Prasinoderma</taxon>
    </lineage>
</organism>
<keyword evidence="3 7" id="KW-0602">Photosynthesis</keyword>
<dbReference type="GO" id="GO:0009535">
    <property type="term" value="C:chloroplast thylakoid membrane"/>
    <property type="evidence" value="ECO:0007669"/>
    <property type="project" value="UniProtKB-SubCell"/>
</dbReference>
<sequence length="269" mass="28791">MAFSKTSRVLTQAATKKVAKKGGGLFGTKKVAAKKGKAPKRGASVDRPTWFPGAVPPAWLDGTLPGDVGCDPFGLAKPVEYLQFDLDKLNQNDAVNKTGEVKGFFKAPKEKNVGNAKAVQPYDEVFGLDRFRECEVIHGRWAMLAVLGIVAAESATGLSWLEVGKAEIDGVNYAGLNLPFTISQLTVIEVLLMGYIEVARNSSTDPEQRCYPGGSFDPFNLAADPEKAFSLKTAEIKHSRLAMVAFLGCSIQGLKNGRGALEALNSIGQ</sequence>
<evidence type="ECO:0000256" key="4">
    <source>
        <dbReference type="ARBA" id="ARBA00022640"/>
    </source>
</evidence>
<comment type="subcellular location">
    <subcellularLocation>
        <location evidence="7">Plastid</location>
        <location evidence="7">Chloroplast thylakoid membrane</location>
    </subcellularLocation>
</comment>
<evidence type="ECO:0000256" key="5">
    <source>
        <dbReference type="ARBA" id="ARBA00022991"/>
    </source>
</evidence>
<accession>A0A7S3BLU5</accession>
<keyword evidence="7" id="KW-0793">Thylakoid</keyword>
<proteinExistence type="inferred from homology"/>
<feature type="binding site" evidence="6">
    <location>
        <position position="240"/>
    </location>
    <ligand>
        <name>chlorophyll a</name>
        <dbReference type="ChEBI" id="CHEBI:58416"/>
        <label>1</label>
    </ligand>
</feature>
<keyword evidence="7" id="KW-0604">Photosystem II</keyword>
<dbReference type="Gene3D" id="1.10.3460.10">
    <property type="entry name" value="Chlorophyll a/b binding protein domain"/>
    <property type="match status" value="1"/>
</dbReference>
<feature type="binding site" evidence="6">
    <location>
        <position position="140"/>
    </location>
    <ligand>
        <name>chlorophyll a</name>
        <dbReference type="ChEBI" id="CHEBI:58416"/>
        <label>3</label>
    </ligand>
</feature>
<evidence type="ECO:0000256" key="1">
    <source>
        <dbReference type="ARBA" id="ARBA00022494"/>
    </source>
</evidence>
<dbReference type="SUPFAM" id="SSF103511">
    <property type="entry name" value="Chlorophyll a-b binding protein"/>
    <property type="match status" value="1"/>
</dbReference>
<keyword evidence="5 7" id="KW-0157">Chromophore</keyword>
<feature type="binding site" evidence="6">
    <location>
        <position position="135"/>
    </location>
    <ligand>
        <name>chlorophyll a</name>
        <dbReference type="ChEBI" id="CHEBI:58416"/>
        <label>1</label>
    </ligand>
</feature>
<dbReference type="GO" id="GO:0016168">
    <property type="term" value="F:chlorophyll binding"/>
    <property type="evidence" value="ECO:0007669"/>
    <property type="project" value="UniProtKB-KW"/>
</dbReference>
<evidence type="ECO:0000256" key="2">
    <source>
        <dbReference type="ARBA" id="ARBA00022528"/>
    </source>
</evidence>